<feature type="transmembrane region" description="Helical" evidence="1">
    <location>
        <begin position="113"/>
        <end position="132"/>
    </location>
</feature>
<dbReference type="AlphaFoldDB" id="A0A7S4EDQ5"/>
<accession>A0A7S4EDQ5</accession>
<sequence>MQQTPAPVEKKKRRKRRGMFGLPAGVPALIVLVGAVALGRMAADDYAEGPIQRVSVVAMVVSVPFCVWGLFNTMFYHLDLGMVSYALAGAAGAYGFGLLSVDGYEQSATNVRMVTGVGFGAVAANYLLGLALVPTFSGLGLYFVVAEAFWLSMLYSAYAATSVELDPSSTYTSLI</sequence>
<reference evidence="2" key="1">
    <citation type="submission" date="2021-01" db="EMBL/GenBank/DDBJ databases">
        <authorList>
            <person name="Corre E."/>
            <person name="Pelletier E."/>
            <person name="Niang G."/>
            <person name="Scheremetjew M."/>
            <person name="Finn R."/>
            <person name="Kale V."/>
            <person name="Holt S."/>
            <person name="Cochrane G."/>
            <person name="Meng A."/>
            <person name="Brown T."/>
            <person name="Cohen L."/>
        </authorList>
    </citation>
    <scope>NUCLEOTIDE SEQUENCE</scope>
    <source>
        <strain evidence="2">CCMP1756</strain>
    </source>
</reference>
<protein>
    <submittedName>
        <fullName evidence="2">Uncharacterized protein</fullName>
    </submittedName>
</protein>
<dbReference type="EMBL" id="HBIW01024753">
    <property type="protein sequence ID" value="CAE0705906.1"/>
    <property type="molecule type" value="Transcribed_RNA"/>
</dbReference>
<dbReference type="Proteomes" id="UP000789595">
    <property type="component" value="Unassembled WGS sequence"/>
</dbReference>
<feature type="transmembrane region" description="Helical" evidence="1">
    <location>
        <begin position="51"/>
        <end position="71"/>
    </location>
</feature>
<evidence type="ECO:0000313" key="2">
    <source>
        <dbReference type="EMBL" id="CAE0705906.1"/>
    </source>
</evidence>
<feature type="transmembrane region" description="Helical" evidence="1">
    <location>
        <begin position="139"/>
        <end position="158"/>
    </location>
</feature>
<organism evidence="2">
    <name type="scientific">Pelagomonas calceolata</name>
    <dbReference type="NCBI Taxonomy" id="35677"/>
    <lineage>
        <taxon>Eukaryota</taxon>
        <taxon>Sar</taxon>
        <taxon>Stramenopiles</taxon>
        <taxon>Ochrophyta</taxon>
        <taxon>Pelagophyceae</taxon>
        <taxon>Pelagomonadales</taxon>
        <taxon>Pelagomonadaceae</taxon>
        <taxon>Pelagomonas</taxon>
    </lineage>
</organism>
<keyword evidence="4" id="KW-1185">Reference proteome</keyword>
<feature type="transmembrane region" description="Helical" evidence="1">
    <location>
        <begin position="83"/>
        <end position="101"/>
    </location>
</feature>
<keyword evidence="1" id="KW-0812">Transmembrane</keyword>
<evidence type="ECO:0000256" key="1">
    <source>
        <dbReference type="SAM" id="Phobius"/>
    </source>
</evidence>
<proteinExistence type="predicted"/>
<name>A0A7S4EDQ5_9STRA</name>
<feature type="transmembrane region" description="Helical" evidence="1">
    <location>
        <begin position="20"/>
        <end position="39"/>
    </location>
</feature>
<evidence type="ECO:0000313" key="3">
    <source>
        <dbReference type="EMBL" id="CAH0379869.1"/>
    </source>
</evidence>
<reference evidence="3" key="2">
    <citation type="submission" date="2021-11" db="EMBL/GenBank/DDBJ databases">
        <authorList>
            <consortium name="Genoscope - CEA"/>
            <person name="William W."/>
        </authorList>
    </citation>
    <scope>NUCLEOTIDE SEQUENCE</scope>
</reference>
<keyword evidence="1" id="KW-0472">Membrane</keyword>
<gene>
    <name evidence="2" type="ORF">PCAL00307_LOCUS21356</name>
    <name evidence="3" type="ORF">PECAL_6P15100</name>
</gene>
<evidence type="ECO:0000313" key="4">
    <source>
        <dbReference type="Proteomes" id="UP000789595"/>
    </source>
</evidence>
<keyword evidence="1" id="KW-1133">Transmembrane helix</keyword>
<dbReference type="EMBL" id="CAKKNE010000006">
    <property type="protein sequence ID" value="CAH0379869.1"/>
    <property type="molecule type" value="Genomic_DNA"/>
</dbReference>